<dbReference type="InterPro" id="IPR027790">
    <property type="entry name" value="AdoMet_synthase_2_family"/>
</dbReference>
<name>X1HFK6_9ZZZZ</name>
<dbReference type="EMBL" id="BARU01034903">
    <property type="protein sequence ID" value="GAH68956.1"/>
    <property type="molecule type" value="Genomic_DNA"/>
</dbReference>
<dbReference type="PANTHER" id="PTHR36697">
    <property type="entry name" value="S-ADENOSYLMETHIONINE SYNTHASE"/>
    <property type="match status" value="1"/>
</dbReference>
<sequence>ERKGLGHPDSLCDGIAEAVSVALCREYKRKCGMILHHNTDKVQLVAGRSNPKYGGGEVISPIYILLGGRATREFEGEEIAVDTIAVKAARDYLRNIRNLDVDSHVVVDSKLGRGSFDLLTVFRDKNKEIPLANDTSFGVAHAPLSEIESIALNAENRVMEEYRNREKAIGEDMKVMALRERDKITLTIGDAFVSKYVDDYEHYEAAKQRLRDFISGIAESYTSREVNTQVNMADTPDSVYITVTGTSAEMGDDGAA</sequence>
<feature type="non-terminal residue" evidence="1">
    <location>
        <position position="1"/>
    </location>
</feature>
<proteinExistence type="predicted"/>
<dbReference type="PANTHER" id="PTHR36697:SF1">
    <property type="entry name" value="S-ADENOSYLMETHIONINE SYNTHASE"/>
    <property type="match status" value="1"/>
</dbReference>
<organism evidence="1">
    <name type="scientific">marine sediment metagenome</name>
    <dbReference type="NCBI Taxonomy" id="412755"/>
    <lineage>
        <taxon>unclassified sequences</taxon>
        <taxon>metagenomes</taxon>
        <taxon>ecological metagenomes</taxon>
    </lineage>
</organism>
<evidence type="ECO:0008006" key="2">
    <source>
        <dbReference type="Google" id="ProtNLM"/>
    </source>
</evidence>
<dbReference type="Gene3D" id="3.30.300.10">
    <property type="match status" value="1"/>
</dbReference>
<reference evidence="1" key="1">
    <citation type="journal article" date="2014" name="Front. Microbiol.">
        <title>High frequency of phylogenetically diverse reductive dehalogenase-homologous genes in deep subseafloor sedimentary metagenomes.</title>
        <authorList>
            <person name="Kawai M."/>
            <person name="Futagami T."/>
            <person name="Toyoda A."/>
            <person name="Takaki Y."/>
            <person name="Nishi S."/>
            <person name="Hori S."/>
            <person name="Arai W."/>
            <person name="Tsubouchi T."/>
            <person name="Morono Y."/>
            <person name="Uchiyama I."/>
            <person name="Ito T."/>
            <person name="Fujiyama A."/>
            <person name="Inagaki F."/>
            <person name="Takami H."/>
        </authorList>
    </citation>
    <scope>NUCLEOTIDE SEQUENCE</scope>
    <source>
        <strain evidence="1">Expedition CK06-06</strain>
    </source>
</reference>
<accession>X1HFK6</accession>
<gene>
    <name evidence="1" type="ORF">S03H2_54722</name>
</gene>
<dbReference type="AlphaFoldDB" id="X1HFK6"/>
<protein>
    <recommendedName>
        <fullName evidence="2">S-adenosylmethionine synthetase N-terminal domain-containing protein</fullName>
    </recommendedName>
</protein>
<evidence type="ECO:0000313" key="1">
    <source>
        <dbReference type="EMBL" id="GAH68956.1"/>
    </source>
</evidence>
<dbReference type="Pfam" id="PF01941">
    <property type="entry name" value="AdoMet_Synthase"/>
    <property type="match status" value="1"/>
</dbReference>
<dbReference type="Gene3D" id="3.30.300.340">
    <property type="entry name" value="S-adenosylmethionine synthetase, N-terminal domain"/>
    <property type="match status" value="1"/>
</dbReference>
<dbReference type="InterPro" id="IPR042543">
    <property type="entry name" value="AdoMet_synthase_2"/>
</dbReference>
<feature type="non-terminal residue" evidence="1">
    <location>
        <position position="256"/>
    </location>
</feature>
<comment type="caution">
    <text evidence="1">The sequence shown here is derived from an EMBL/GenBank/DDBJ whole genome shotgun (WGS) entry which is preliminary data.</text>
</comment>